<dbReference type="AlphaFoldDB" id="A0AAW2K7S1"/>
<dbReference type="GO" id="GO:0045944">
    <property type="term" value="P:positive regulation of transcription by RNA polymerase II"/>
    <property type="evidence" value="ECO:0007669"/>
    <property type="project" value="TreeGrafter"/>
</dbReference>
<sequence length="403" mass="44224">MFDNRRIDIYFRLFSVAKSKDMDSGEIVVSCIQTGMKREFAMMMKAQSEICGLPAGGRRMTRLQSTAGSSKGYVRSADKVSRKVKGSNVGDDFGGLEADLVVVGIESTVPQFRGTDGDSTHEDERPVGETTDLRMKMSKKVELSRIPTKLKDLLQTGLLEGLPVRYIHGSKLSVYGEYYRSPLAGPSAPASSSHPPVVSESAQISSDGQPQMKRQGMLTRKDLRMHKSVLAEDVLPEGTALSYVSIYTSNAVSLHQLSLELPKSRRSSTEENGDLCSICEDGGDLYAVKTVHEAFTPEKFAEPDANALAAGRVHGVDPLEAITQPCICVVGTMCHLQVLYLLYFFLSGSAFGNSTEICFFRHHDFCKSRFSARTIVICDQCEKEDSRVWLSGAVNIFHNLHGG</sequence>
<dbReference type="PANTHER" id="PTHR47025">
    <property type="entry name" value="AUTOIMMUNE REGULATOR"/>
    <property type="match status" value="1"/>
</dbReference>
<feature type="region of interest" description="Disordered" evidence="1">
    <location>
        <begin position="184"/>
        <end position="214"/>
    </location>
</feature>
<evidence type="ECO:0000256" key="1">
    <source>
        <dbReference type="SAM" id="MobiDB-lite"/>
    </source>
</evidence>
<dbReference type="GO" id="GO:0003682">
    <property type="term" value="F:chromatin binding"/>
    <property type="evidence" value="ECO:0007669"/>
    <property type="project" value="TreeGrafter"/>
</dbReference>
<dbReference type="GO" id="GO:0005634">
    <property type="term" value="C:nucleus"/>
    <property type="evidence" value="ECO:0007669"/>
    <property type="project" value="TreeGrafter"/>
</dbReference>
<organism evidence="2">
    <name type="scientific">Sesamum radiatum</name>
    <name type="common">Black benniseed</name>
    <dbReference type="NCBI Taxonomy" id="300843"/>
    <lineage>
        <taxon>Eukaryota</taxon>
        <taxon>Viridiplantae</taxon>
        <taxon>Streptophyta</taxon>
        <taxon>Embryophyta</taxon>
        <taxon>Tracheophyta</taxon>
        <taxon>Spermatophyta</taxon>
        <taxon>Magnoliopsida</taxon>
        <taxon>eudicotyledons</taxon>
        <taxon>Gunneridae</taxon>
        <taxon>Pentapetalae</taxon>
        <taxon>asterids</taxon>
        <taxon>lamiids</taxon>
        <taxon>Lamiales</taxon>
        <taxon>Pedaliaceae</taxon>
        <taxon>Sesamum</taxon>
    </lineage>
</organism>
<dbReference type="PANTHER" id="PTHR47025:SF2">
    <property type="entry name" value="AUTOIMMUNE REGULATOR"/>
    <property type="match status" value="1"/>
</dbReference>
<comment type="caution">
    <text evidence="2">The sequence shown here is derived from an EMBL/GenBank/DDBJ whole genome shotgun (WGS) entry which is preliminary data.</text>
</comment>
<feature type="compositionally biased region" description="Low complexity" evidence="1">
    <location>
        <begin position="184"/>
        <end position="202"/>
    </location>
</feature>
<reference evidence="2" key="2">
    <citation type="journal article" date="2024" name="Plant">
        <title>Genomic evolution and insights into agronomic trait innovations of Sesamum species.</title>
        <authorList>
            <person name="Miao H."/>
            <person name="Wang L."/>
            <person name="Qu L."/>
            <person name="Liu H."/>
            <person name="Sun Y."/>
            <person name="Le M."/>
            <person name="Wang Q."/>
            <person name="Wei S."/>
            <person name="Zheng Y."/>
            <person name="Lin W."/>
            <person name="Duan Y."/>
            <person name="Cao H."/>
            <person name="Xiong S."/>
            <person name="Wang X."/>
            <person name="Wei L."/>
            <person name="Li C."/>
            <person name="Ma Q."/>
            <person name="Ju M."/>
            <person name="Zhao R."/>
            <person name="Li G."/>
            <person name="Mu C."/>
            <person name="Tian Q."/>
            <person name="Mei H."/>
            <person name="Zhang T."/>
            <person name="Gao T."/>
            <person name="Zhang H."/>
        </authorList>
    </citation>
    <scope>NUCLEOTIDE SEQUENCE</scope>
    <source>
        <strain evidence="2">G02</strain>
    </source>
</reference>
<evidence type="ECO:0000313" key="2">
    <source>
        <dbReference type="EMBL" id="KAL0301898.1"/>
    </source>
</evidence>
<gene>
    <name evidence="2" type="ORF">Sradi_6466600</name>
</gene>
<name>A0AAW2K7S1_SESRA</name>
<protein>
    <submittedName>
        <fullName evidence="2">Uncharacterized protein</fullName>
    </submittedName>
</protein>
<reference evidence="2" key="1">
    <citation type="submission" date="2020-06" db="EMBL/GenBank/DDBJ databases">
        <authorList>
            <person name="Li T."/>
            <person name="Hu X."/>
            <person name="Zhang T."/>
            <person name="Song X."/>
            <person name="Zhang H."/>
            <person name="Dai N."/>
            <person name="Sheng W."/>
            <person name="Hou X."/>
            <person name="Wei L."/>
        </authorList>
    </citation>
    <scope>NUCLEOTIDE SEQUENCE</scope>
    <source>
        <strain evidence="2">G02</strain>
        <tissue evidence="2">Leaf</tissue>
    </source>
</reference>
<dbReference type="GO" id="GO:0042393">
    <property type="term" value="F:histone binding"/>
    <property type="evidence" value="ECO:0007669"/>
    <property type="project" value="TreeGrafter"/>
</dbReference>
<dbReference type="GO" id="GO:0000977">
    <property type="term" value="F:RNA polymerase II transcription regulatory region sequence-specific DNA binding"/>
    <property type="evidence" value="ECO:0007669"/>
    <property type="project" value="TreeGrafter"/>
</dbReference>
<dbReference type="EMBL" id="JACGWJ010000030">
    <property type="protein sequence ID" value="KAL0301898.1"/>
    <property type="molecule type" value="Genomic_DNA"/>
</dbReference>
<proteinExistence type="predicted"/>
<accession>A0AAW2K7S1</accession>